<dbReference type="Proteomes" id="UP000033558">
    <property type="component" value="Unassembled WGS sequence"/>
</dbReference>
<dbReference type="GO" id="GO:0043190">
    <property type="term" value="C:ATP-binding cassette (ABC) transporter complex"/>
    <property type="evidence" value="ECO:0007669"/>
    <property type="project" value="InterPro"/>
</dbReference>
<evidence type="ECO:0000313" key="9">
    <source>
        <dbReference type="Proteomes" id="UP000033558"/>
    </source>
</evidence>
<name>A0A0F4LR61_9LACO</name>
<dbReference type="GO" id="GO:0030313">
    <property type="term" value="C:cell envelope"/>
    <property type="evidence" value="ECO:0007669"/>
    <property type="project" value="UniProtKB-SubCell"/>
</dbReference>
<evidence type="ECO:0000256" key="6">
    <source>
        <dbReference type="SAM" id="SignalP"/>
    </source>
</evidence>
<dbReference type="PATRIC" id="fig|1218492.5.peg.1557"/>
<evidence type="ECO:0000313" key="8">
    <source>
        <dbReference type="EMBL" id="KJY60813.1"/>
    </source>
</evidence>
<dbReference type="InterPro" id="IPR000914">
    <property type="entry name" value="SBP_5_dom"/>
</dbReference>
<dbReference type="PIRSF" id="PIRSF002741">
    <property type="entry name" value="MppA"/>
    <property type="match status" value="1"/>
</dbReference>
<dbReference type="HOGENOM" id="CLU_017028_0_4_9"/>
<protein>
    <submittedName>
        <fullName evidence="8">Putative Peptide ABC transporter, peptide-binding protein</fullName>
    </submittedName>
</protein>
<proteinExistence type="inferred from homology"/>
<dbReference type="GO" id="GO:0015833">
    <property type="term" value="P:peptide transport"/>
    <property type="evidence" value="ECO:0007669"/>
    <property type="project" value="UniProtKB-KW"/>
</dbReference>
<evidence type="ECO:0000259" key="7">
    <source>
        <dbReference type="Pfam" id="PF00496"/>
    </source>
</evidence>
<dbReference type="GO" id="GO:0042597">
    <property type="term" value="C:periplasmic space"/>
    <property type="evidence" value="ECO:0007669"/>
    <property type="project" value="UniProtKB-ARBA"/>
</dbReference>
<dbReference type="Gene3D" id="3.10.105.10">
    <property type="entry name" value="Dipeptide-binding Protein, Domain 3"/>
    <property type="match status" value="1"/>
</dbReference>
<comment type="subcellular location">
    <subcellularLocation>
        <location evidence="1">Cell envelope</location>
    </subcellularLocation>
</comment>
<dbReference type="Gene3D" id="3.90.76.10">
    <property type="entry name" value="Dipeptide-binding Protein, Domain 1"/>
    <property type="match status" value="1"/>
</dbReference>
<dbReference type="PANTHER" id="PTHR30290:SF10">
    <property type="entry name" value="PERIPLASMIC OLIGOPEPTIDE-BINDING PROTEIN-RELATED"/>
    <property type="match status" value="1"/>
</dbReference>
<feature type="chain" id="PRO_5002472492" evidence="6">
    <location>
        <begin position="29"/>
        <end position="550"/>
    </location>
</feature>
<dbReference type="InterPro" id="IPR039424">
    <property type="entry name" value="SBP_5"/>
</dbReference>
<dbReference type="AlphaFoldDB" id="A0A0F4LR61"/>
<reference evidence="8 9" key="1">
    <citation type="submission" date="2015-01" db="EMBL/GenBank/DDBJ databases">
        <title>Comparative genomics of the lactic acid bacteria isolated from the honey bee gut.</title>
        <authorList>
            <person name="Ellegaard K.M."/>
            <person name="Tamarit D."/>
            <person name="Javelind E."/>
            <person name="Olofsson T."/>
            <person name="Andersson S.G."/>
            <person name="Vasquez A."/>
        </authorList>
    </citation>
    <scope>NUCLEOTIDE SEQUENCE [LARGE SCALE GENOMIC DNA]</scope>
    <source>
        <strain evidence="8 9">Bin4</strain>
    </source>
</reference>
<dbReference type="SUPFAM" id="SSF53850">
    <property type="entry name" value="Periplasmic binding protein-like II"/>
    <property type="match status" value="1"/>
</dbReference>
<dbReference type="STRING" id="1218492.JG30_15030"/>
<keyword evidence="5" id="KW-0571">Peptide transport</keyword>
<evidence type="ECO:0000256" key="5">
    <source>
        <dbReference type="ARBA" id="ARBA00022856"/>
    </source>
</evidence>
<dbReference type="EMBL" id="JXJQ01000010">
    <property type="protein sequence ID" value="KJY60813.1"/>
    <property type="molecule type" value="Genomic_DNA"/>
</dbReference>
<dbReference type="InterPro" id="IPR030678">
    <property type="entry name" value="Peptide/Ni-bd"/>
</dbReference>
<accession>A0A0F4LR61</accession>
<evidence type="ECO:0000256" key="3">
    <source>
        <dbReference type="ARBA" id="ARBA00022448"/>
    </source>
</evidence>
<keyword evidence="4 6" id="KW-0732">Signal</keyword>
<comment type="caution">
    <text evidence="8">The sequence shown here is derived from an EMBL/GenBank/DDBJ whole genome shotgun (WGS) entry which is preliminary data.</text>
</comment>
<sequence>MKLKATLSSVVVLTIAAASLAGCSSNQAESKKSVNDPVIFTSKDNIPTQDSAVATDIISGQSLVNTMDGLYRYDGKVLKPAMATSIVQPTNNGLTYTFKLRPHVQWSNGDPVTAQDFVFAWRRAVDPKTKSQYAFIFEGINNAKAISEGKKPTDTLGVKALNAQTLEVNLEKPIPYFNKLMAFQTFYPQNPKVVNKWGKKYGTSAKTLVFNGPYKLQNWNPSANSWTQVKNDKYWNAKQVQVKKLKYQVVKDASTALNLYQSGKVDRAELTGDTSKQMKGSKGYSVLKQNSTIYLELNQKKVELLKNQKIRQALSLAINRSQLTKKVVGNGTSAASSVTAANMAFDPQKPKQDFVAETSHSGLANTKYDVAQAKKLWQAGLAETGNTHKKFTLTLLNDDTDIAKQQSEFLQNQLQKLPNLKISLNNVPYKNRLSRSVSGDFDLVVTTWNADFPDPINFLTLFTSDASYNSGKWANTQYDDFVNKSLNADATNEVARWQDMKAAQNIINEQQGVVPLYQNGQAFMTHKRITKLDYGPGNMYNMVNLRIKTK</sequence>
<feature type="signal peptide" evidence="6">
    <location>
        <begin position="1"/>
        <end position="28"/>
    </location>
</feature>
<dbReference type="PROSITE" id="PS51257">
    <property type="entry name" value="PROKAR_LIPOPROTEIN"/>
    <property type="match status" value="1"/>
</dbReference>
<keyword evidence="5" id="KW-0653">Protein transport</keyword>
<evidence type="ECO:0000256" key="1">
    <source>
        <dbReference type="ARBA" id="ARBA00004196"/>
    </source>
</evidence>
<dbReference type="Pfam" id="PF00496">
    <property type="entry name" value="SBP_bac_5"/>
    <property type="match status" value="1"/>
</dbReference>
<keyword evidence="9" id="KW-1185">Reference proteome</keyword>
<organism evidence="8 9">
    <name type="scientific">Bombilactobacillus mellifer</name>
    <dbReference type="NCBI Taxonomy" id="1218492"/>
    <lineage>
        <taxon>Bacteria</taxon>
        <taxon>Bacillati</taxon>
        <taxon>Bacillota</taxon>
        <taxon>Bacilli</taxon>
        <taxon>Lactobacillales</taxon>
        <taxon>Lactobacillaceae</taxon>
        <taxon>Bombilactobacillus</taxon>
    </lineage>
</organism>
<dbReference type="PANTHER" id="PTHR30290">
    <property type="entry name" value="PERIPLASMIC BINDING COMPONENT OF ABC TRANSPORTER"/>
    <property type="match status" value="1"/>
</dbReference>
<dbReference type="OrthoDB" id="403896at2"/>
<dbReference type="GO" id="GO:1904680">
    <property type="term" value="F:peptide transmembrane transporter activity"/>
    <property type="evidence" value="ECO:0007669"/>
    <property type="project" value="TreeGrafter"/>
</dbReference>
<evidence type="ECO:0000256" key="2">
    <source>
        <dbReference type="ARBA" id="ARBA00005695"/>
    </source>
</evidence>
<feature type="domain" description="Solute-binding protein family 5" evidence="7">
    <location>
        <begin position="78"/>
        <end position="468"/>
    </location>
</feature>
<gene>
    <name evidence="8" type="ORF">JG30_15030</name>
</gene>
<comment type="similarity">
    <text evidence="2">Belongs to the bacterial solute-binding protein 5 family.</text>
</comment>
<dbReference type="RefSeq" id="WP_046317668.1">
    <property type="nucleotide sequence ID" value="NZ_JBHSZT010000005.1"/>
</dbReference>
<keyword evidence="3" id="KW-0813">Transport</keyword>
<dbReference type="Gene3D" id="3.40.190.10">
    <property type="entry name" value="Periplasmic binding protein-like II"/>
    <property type="match status" value="1"/>
</dbReference>
<evidence type="ECO:0000256" key="4">
    <source>
        <dbReference type="ARBA" id="ARBA00022729"/>
    </source>
</evidence>
<dbReference type="FunFam" id="3.90.76.10:FF:000001">
    <property type="entry name" value="Oligopeptide ABC transporter substrate-binding protein"/>
    <property type="match status" value="1"/>
</dbReference>
<dbReference type="CDD" id="cd08504">
    <property type="entry name" value="PBP2_OppA"/>
    <property type="match status" value="1"/>
</dbReference>